<organism evidence="3 4">
    <name type="scientific">Actinomycetospora chlora</name>
    <dbReference type="NCBI Taxonomy" id="663608"/>
    <lineage>
        <taxon>Bacteria</taxon>
        <taxon>Bacillati</taxon>
        <taxon>Actinomycetota</taxon>
        <taxon>Actinomycetes</taxon>
        <taxon>Pseudonocardiales</taxon>
        <taxon>Pseudonocardiaceae</taxon>
        <taxon>Actinomycetospora</taxon>
    </lineage>
</organism>
<feature type="region of interest" description="Disordered" evidence="1">
    <location>
        <begin position="415"/>
        <end position="434"/>
    </location>
</feature>
<reference evidence="4" key="1">
    <citation type="journal article" date="2019" name="Int. J. Syst. Evol. Microbiol.">
        <title>The Global Catalogue of Microorganisms (GCM) 10K type strain sequencing project: providing services to taxonomists for standard genome sequencing and annotation.</title>
        <authorList>
            <consortium name="The Broad Institute Genomics Platform"/>
            <consortium name="The Broad Institute Genome Sequencing Center for Infectious Disease"/>
            <person name="Wu L."/>
            <person name="Ma J."/>
        </authorList>
    </citation>
    <scope>NUCLEOTIDE SEQUENCE [LARGE SCALE GENOMIC DNA]</scope>
    <source>
        <strain evidence="4">JCM 17979</strain>
    </source>
</reference>
<dbReference type="SUPFAM" id="SSF50249">
    <property type="entry name" value="Nucleic acid-binding proteins"/>
    <property type="match status" value="1"/>
</dbReference>
<evidence type="ECO:0000256" key="1">
    <source>
        <dbReference type="SAM" id="MobiDB-lite"/>
    </source>
</evidence>
<keyword evidence="4" id="KW-1185">Reference proteome</keyword>
<dbReference type="RefSeq" id="WP_345413608.1">
    <property type="nucleotide sequence ID" value="NZ_BAABHO010000012.1"/>
</dbReference>
<feature type="domain" description="S1 motif" evidence="2">
    <location>
        <begin position="252"/>
        <end position="315"/>
    </location>
</feature>
<protein>
    <recommendedName>
        <fullName evidence="2">S1 motif domain-containing protein</fullName>
    </recommendedName>
</protein>
<accession>A0ABP9AV17</accession>
<dbReference type="InterPro" id="IPR003029">
    <property type="entry name" value="S1_domain"/>
</dbReference>
<feature type="compositionally biased region" description="Basic and acidic residues" evidence="1">
    <location>
        <begin position="415"/>
        <end position="424"/>
    </location>
</feature>
<dbReference type="Gene3D" id="2.40.50.140">
    <property type="entry name" value="Nucleic acid-binding proteins"/>
    <property type="match status" value="1"/>
</dbReference>
<evidence type="ECO:0000313" key="4">
    <source>
        <dbReference type="Proteomes" id="UP001500928"/>
    </source>
</evidence>
<dbReference type="InterPro" id="IPR050437">
    <property type="entry name" value="Ribos_protein_bS1-like"/>
</dbReference>
<comment type="caution">
    <text evidence="3">The sequence shown here is derived from an EMBL/GenBank/DDBJ whole genome shotgun (WGS) entry which is preliminary data.</text>
</comment>
<dbReference type="Proteomes" id="UP001500928">
    <property type="component" value="Unassembled WGS sequence"/>
</dbReference>
<name>A0ABP9AV17_9PSEU</name>
<evidence type="ECO:0000313" key="3">
    <source>
        <dbReference type="EMBL" id="GAA4785788.1"/>
    </source>
</evidence>
<dbReference type="InterPro" id="IPR012340">
    <property type="entry name" value="NA-bd_OB-fold"/>
</dbReference>
<gene>
    <name evidence="3" type="ORF">GCM10023200_19700</name>
</gene>
<dbReference type="SMART" id="SM00316">
    <property type="entry name" value="S1"/>
    <property type="match status" value="2"/>
</dbReference>
<evidence type="ECO:0000259" key="2">
    <source>
        <dbReference type="PROSITE" id="PS50126"/>
    </source>
</evidence>
<sequence>MTNTLMRDERPREGHVFVVMPYGVKQLDDGTLFDFDQYYEQELRPIITAVGMVPVRADSIYGPQSVLTAMWRGLQQAAIVLIDWTTRSPNVALEFGFGHLIGKKMIHLTQQPDDIPTDVRGSMRHIAYSAHFADVHRMRQELSRQLEAVALEPWVEMALVPMAAGGTDPVPARVINTAKEFIVIETGDGRRGVLGNADVEYDRIVPDMTRRFAVGDQLSGAFDVDTSGGMKYTLLAGTPNPWPLIQAEFPEGRTFTSTVARTADKLGAFVPLAHGIDGLVHVSALGSRTLAPGDTVEVTVARVDVERRRVALHLHAVSGRAAAPASSPESRGGEGGLRVGQLLEGEVVKAVPEGQGGYVLVRLPGRVRPAMLHCRYMTPELRADLNAGEVERGEIVDVEIVSVDDARDRVVVRDVPDDGSHEGEAASSELPLAS</sequence>
<dbReference type="PANTHER" id="PTHR10724">
    <property type="entry name" value="30S RIBOSOMAL PROTEIN S1"/>
    <property type="match status" value="1"/>
</dbReference>
<dbReference type="Pfam" id="PF00575">
    <property type="entry name" value="S1"/>
    <property type="match status" value="1"/>
</dbReference>
<dbReference type="PROSITE" id="PS50126">
    <property type="entry name" value="S1"/>
    <property type="match status" value="2"/>
</dbReference>
<feature type="domain" description="S1 motif" evidence="2">
    <location>
        <begin position="340"/>
        <end position="415"/>
    </location>
</feature>
<dbReference type="EMBL" id="BAABHO010000012">
    <property type="protein sequence ID" value="GAA4785788.1"/>
    <property type="molecule type" value="Genomic_DNA"/>
</dbReference>
<proteinExistence type="predicted"/>